<evidence type="ECO:0000313" key="3">
    <source>
        <dbReference type="EMBL" id="MTD12391.1"/>
    </source>
</evidence>
<reference evidence="3 4" key="1">
    <citation type="submission" date="2019-11" db="EMBL/GenBank/DDBJ databases">
        <authorList>
            <person name="Jiang L.-Q."/>
        </authorList>
    </citation>
    <scope>NUCLEOTIDE SEQUENCE [LARGE SCALE GENOMIC DNA]</scope>
    <source>
        <strain evidence="3 4">YIM 132087</strain>
    </source>
</reference>
<dbReference type="InterPro" id="IPR003673">
    <property type="entry name" value="CoA-Trfase_fam_III"/>
</dbReference>
<dbReference type="RefSeq" id="WP_154766466.1">
    <property type="nucleotide sequence ID" value="NZ_WLYK01000001.1"/>
</dbReference>
<name>A0A7K1FE71_9ACTN</name>
<keyword evidence="1 3" id="KW-0808">Transferase</keyword>
<gene>
    <name evidence="3" type="ORF">GIS00_00345</name>
</gene>
<protein>
    <submittedName>
        <fullName evidence="3">CoA transferase</fullName>
    </submittedName>
</protein>
<sequence length="414" mass="43782">MNPLRNTLRGVRVLDFSVNLAGPFASMILGDLGADVLKIERPGGGDDARGFAPKWKGLSTCFYALNRNKRSITLDLKDSADRQVARELATGADVLVQSFRPGVLEQLGLGAEELRAVNPGLVHASVSAFGEQGRFRHMSGYDPIVQAFSGLMAMTGSEGGEPVRVPASLTDLSTGMWVALGVLAALRERDASGAGCTVGVSLLDSIMMMMTHQVSWHALVGGSPAPLGSGSPLTAPYQAFPVLDGHVMIAAGNDRHFQRLCQVLDLPEALQDSRFASPASRVQHRDPLAGLIGGRTAALLADELVERLTAASVPCSKVNDLASALLDPAVAEQGLLTRAVGDPDYSSIPVVDLPIVVDGDRFGPHVSAPRYHRPGDEPSVAAWLDDIPGVAREGSTVPVYNTENSDRRTHAETS</sequence>
<accession>A0A7K1FE71</accession>
<dbReference type="PANTHER" id="PTHR48207:SF3">
    <property type="entry name" value="SUCCINATE--HYDROXYMETHYLGLUTARATE COA-TRANSFERASE"/>
    <property type="match status" value="1"/>
</dbReference>
<dbReference type="Pfam" id="PF02515">
    <property type="entry name" value="CoA_transf_3"/>
    <property type="match status" value="1"/>
</dbReference>
<evidence type="ECO:0000313" key="4">
    <source>
        <dbReference type="Proteomes" id="UP000460221"/>
    </source>
</evidence>
<comment type="caution">
    <text evidence="3">The sequence shown here is derived from an EMBL/GenBank/DDBJ whole genome shotgun (WGS) entry which is preliminary data.</text>
</comment>
<dbReference type="Gene3D" id="3.40.50.10540">
    <property type="entry name" value="Crotonobetainyl-coa:carnitine coa-transferase, domain 1"/>
    <property type="match status" value="1"/>
</dbReference>
<proteinExistence type="predicted"/>
<organism evidence="3 4">
    <name type="scientific">Nakamurella alba</name>
    <dbReference type="NCBI Taxonomy" id="2665158"/>
    <lineage>
        <taxon>Bacteria</taxon>
        <taxon>Bacillati</taxon>
        <taxon>Actinomycetota</taxon>
        <taxon>Actinomycetes</taxon>
        <taxon>Nakamurellales</taxon>
        <taxon>Nakamurellaceae</taxon>
        <taxon>Nakamurella</taxon>
    </lineage>
</organism>
<dbReference type="PANTHER" id="PTHR48207">
    <property type="entry name" value="SUCCINATE--HYDROXYMETHYLGLUTARATE COA-TRANSFERASE"/>
    <property type="match status" value="1"/>
</dbReference>
<dbReference type="AlphaFoldDB" id="A0A7K1FE71"/>
<keyword evidence="4" id="KW-1185">Reference proteome</keyword>
<dbReference type="EMBL" id="WLYK01000001">
    <property type="protein sequence ID" value="MTD12391.1"/>
    <property type="molecule type" value="Genomic_DNA"/>
</dbReference>
<dbReference type="GO" id="GO:0008410">
    <property type="term" value="F:CoA-transferase activity"/>
    <property type="evidence" value="ECO:0007669"/>
    <property type="project" value="TreeGrafter"/>
</dbReference>
<feature type="compositionally biased region" description="Basic and acidic residues" evidence="2">
    <location>
        <begin position="404"/>
        <end position="414"/>
    </location>
</feature>
<dbReference type="SUPFAM" id="SSF89796">
    <property type="entry name" value="CoA-transferase family III (CaiB/BaiF)"/>
    <property type="match status" value="1"/>
</dbReference>
<dbReference type="InterPro" id="IPR050483">
    <property type="entry name" value="CoA-transferase_III_domain"/>
</dbReference>
<dbReference type="Proteomes" id="UP000460221">
    <property type="component" value="Unassembled WGS sequence"/>
</dbReference>
<dbReference type="InterPro" id="IPR023606">
    <property type="entry name" value="CoA-Trfase_III_dom_1_sf"/>
</dbReference>
<evidence type="ECO:0000256" key="2">
    <source>
        <dbReference type="SAM" id="MobiDB-lite"/>
    </source>
</evidence>
<dbReference type="Gene3D" id="3.30.1540.10">
    <property type="entry name" value="formyl-coa transferase, domain 3"/>
    <property type="match status" value="1"/>
</dbReference>
<feature type="region of interest" description="Disordered" evidence="2">
    <location>
        <begin position="394"/>
        <end position="414"/>
    </location>
</feature>
<evidence type="ECO:0000256" key="1">
    <source>
        <dbReference type="ARBA" id="ARBA00022679"/>
    </source>
</evidence>
<dbReference type="InterPro" id="IPR044855">
    <property type="entry name" value="CoA-Trfase_III_dom3_sf"/>
</dbReference>